<proteinExistence type="predicted"/>
<dbReference type="PANTHER" id="PTHR42961:SF2">
    <property type="entry name" value="IRON-SULFUR PROTEIN NUBPL"/>
    <property type="match status" value="1"/>
</dbReference>
<dbReference type="OrthoDB" id="1741334at2759"/>
<comment type="caution">
    <text evidence="2">The sequence shown here is derived from an EMBL/GenBank/DDBJ whole genome shotgun (WGS) entry which is preliminary data.</text>
</comment>
<evidence type="ECO:0000259" key="1">
    <source>
        <dbReference type="Pfam" id="PF01883"/>
    </source>
</evidence>
<dbReference type="GO" id="GO:0016226">
    <property type="term" value="P:iron-sulfur cluster assembly"/>
    <property type="evidence" value="ECO:0007669"/>
    <property type="project" value="InterPro"/>
</dbReference>
<reference evidence="2 3" key="1">
    <citation type="journal article" date="2020" name="Nat. Food">
        <title>A phased Vanilla planifolia genome enables genetic improvement of flavour and production.</title>
        <authorList>
            <person name="Hasing T."/>
            <person name="Tang H."/>
            <person name="Brym M."/>
            <person name="Khazi F."/>
            <person name="Huang T."/>
            <person name="Chambers A.H."/>
        </authorList>
    </citation>
    <scope>NUCLEOTIDE SEQUENCE [LARGE SCALE GENOMIC DNA]</scope>
    <source>
        <tissue evidence="2">Leaf</tissue>
    </source>
</reference>
<dbReference type="Gene3D" id="3.30.300.130">
    <property type="entry name" value="Fe-S cluster assembly (FSCA)"/>
    <property type="match status" value="1"/>
</dbReference>
<dbReference type="InterPro" id="IPR044304">
    <property type="entry name" value="NUBPL-like"/>
</dbReference>
<dbReference type="Proteomes" id="UP000639772">
    <property type="component" value="Unassembled WGS sequence"/>
</dbReference>
<evidence type="ECO:0000313" key="2">
    <source>
        <dbReference type="EMBL" id="KAG0495158.1"/>
    </source>
</evidence>
<dbReference type="GO" id="GO:0005524">
    <property type="term" value="F:ATP binding"/>
    <property type="evidence" value="ECO:0007669"/>
    <property type="project" value="InterPro"/>
</dbReference>
<dbReference type="PANTHER" id="PTHR42961">
    <property type="entry name" value="IRON-SULFUR PROTEIN NUBPL"/>
    <property type="match status" value="1"/>
</dbReference>
<gene>
    <name evidence="2" type="ORF">HPP92_006152</name>
</gene>
<sequence length="129" mass="14600">MELLRPPVLFTFSPSKHLSLKGKSLLKKAPFVLSSAHCTFSQTRLWWPISRLFTYKATNLRAEAPIMSLEMAEKDVLTALSQIIDPDFGTDIVSCGFVKDLHIDDAFKEVSFRLELTTPRCPIKDMVNV</sequence>
<accession>A0A835VFE0</accession>
<organism evidence="2 3">
    <name type="scientific">Vanilla planifolia</name>
    <name type="common">Vanilla</name>
    <dbReference type="NCBI Taxonomy" id="51239"/>
    <lineage>
        <taxon>Eukaryota</taxon>
        <taxon>Viridiplantae</taxon>
        <taxon>Streptophyta</taxon>
        <taxon>Embryophyta</taxon>
        <taxon>Tracheophyta</taxon>
        <taxon>Spermatophyta</taxon>
        <taxon>Magnoliopsida</taxon>
        <taxon>Liliopsida</taxon>
        <taxon>Asparagales</taxon>
        <taxon>Orchidaceae</taxon>
        <taxon>Vanilloideae</taxon>
        <taxon>Vanilleae</taxon>
        <taxon>Vanilla</taxon>
    </lineage>
</organism>
<dbReference type="SUPFAM" id="SSF117916">
    <property type="entry name" value="Fe-S cluster assembly (FSCA) domain-like"/>
    <property type="match status" value="1"/>
</dbReference>
<evidence type="ECO:0000313" key="3">
    <source>
        <dbReference type="Proteomes" id="UP000639772"/>
    </source>
</evidence>
<dbReference type="InterPro" id="IPR034904">
    <property type="entry name" value="FSCA_dom_sf"/>
</dbReference>
<dbReference type="Pfam" id="PF01883">
    <property type="entry name" value="FeS_assembly_P"/>
    <property type="match status" value="1"/>
</dbReference>
<name>A0A835VFE0_VANPL</name>
<feature type="domain" description="MIP18 family-like" evidence="1">
    <location>
        <begin position="73"/>
        <end position="127"/>
    </location>
</feature>
<dbReference type="AlphaFoldDB" id="A0A835VFE0"/>
<protein>
    <recommendedName>
        <fullName evidence="1">MIP18 family-like domain-containing protein</fullName>
    </recommendedName>
</protein>
<dbReference type="GO" id="GO:0009570">
    <property type="term" value="C:chloroplast stroma"/>
    <property type="evidence" value="ECO:0007669"/>
    <property type="project" value="TreeGrafter"/>
</dbReference>
<dbReference type="InterPro" id="IPR002744">
    <property type="entry name" value="MIP18-like"/>
</dbReference>
<dbReference type="EMBL" id="JADCNM010000002">
    <property type="protein sequence ID" value="KAG0495158.1"/>
    <property type="molecule type" value="Genomic_DNA"/>
</dbReference>
<dbReference type="GO" id="GO:0051539">
    <property type="term" value="F:4 iron, 4 sulfur cluster binding"/>
    <property type="evidence" value="ECO:0007669"/>
    <property type="project" value="TreeGrafter"/>
</dbReference>